<dbReference type="Proteomes" id="UP001239213">
    <property type="component" value="Unassembled WGS sequence"/>
</dbReference>
<accession>A0AAI9U7N2</accession>
<evidence type="ECO:0000256" key="1">
    <source>
        <dbReference type="SAM" id="MobiDB-lite"/>
    </source>
</evidence>
<dbReference type="AlphaFoldDB" id="A0AAI9U7N2"/>
<keyword evidence="3" id="KW-1185">Reference proteome</keyword>
<sequence>MSSGSSPVKKAAIQESADSRGPSEFSEREISELAIKAINRLSETHSALIRSFNAFFRLLSRLNIVARPLSVHHTPEIWRAHWEELRDAIVEVYDLADNLLDLTLQTEEYIGIAGCESLLVVTNTFLAAMKAPLPQALHDTLVGKGKGVAKSK</sequence>
<organism evidence="2 3">
    <name type="scientific">Colletotrichum cuscutae</name>
    <dbReference type="NCBI Taxonomy" id="1209917"/>
    <lineage>
        <taxon>Eukaryota</taxon>
        <taxon>Fungi</taxon>
        <taxon>Dikarya</taxon>
        <taxon>Ascomycota</taxon>
        <taxon>Pezizomycotina</taxon>
        <taxon>Sordariomycetes</taxon>
        <taxon>Hypocreomycetidae</taxon>
        <taxon>Glomerellales</taxon>
        <taxon>Glomerellaceae</taxon>
        <taxon>Colletotrichum</taxon>
        <taxon>Colletotrichum acutatum species complex</taxon>
    </lineage>
</organism>
<name>A0AAI9U7N2_9PEZI</name>
<evidence type="ECO:0000313" key="3">
    <source>
        <dbReference type="Proteomes" id="UP001239213"/>
    </source>
</evidence>
<feature type="region of interest" description="Disordered" evidence="1">
    <location>
        <begin position="1"/>
        <end position="25"/>
    </location>
</feature>
<protein>
    <submittedName>
        <fullName evidence="2">Uncharacterized protein</fullName>
    </submittedName>
</protein>
<gene>
    <name evidence="2" type="ORF">CCUS01_11339</name>
</gene>
<dbReference type="EMBL" id="MPDP01000302">
    <property type="protein sequence ID" value="KAK1450972.1"/>
    <property type="molecule type" value="Genomic_DNA"/>
</dbReference>
<evidence type="ECO:0000313" key="2">
    <source>
        <dbReference type="EMBL" id="KAK1450972.1"/>
    </source>
</evidence>
<proteinExistence type="predicted"/>
<comment type="caution">
    <text evidence="2">The sequence shown here is derived from an EMBL/GenBank/DDBJ whole genome shotgun (WGS) entry which is preliminary data.</text>
</comment>
<reference evidence="2" key="1">
    <citation type="submission" date="2016-11" db="EMBL/GenBank/DDBJ databases">
        <title>The genome sequence of Colletotrichum cuscutae.</title>
        <authorList>
            <person name="Baroncelli R."/>
        </authorList>
    </citation>
    <scope>NUCLEOTIDE SEQUENCE</scope>
    <source>
        <strain evidence="2">IMI 304802</strain>
    </source>
</reference>